<feature type="transmembrane region" description="Helical" evidence="6">
    <location>
        <begin position="221"/>
        <end position="240"/>
    </location>
</feature>
<feature type="transmembrane region" description="Helical" evidence="6">
    <location>
        <begin position="133"/>
        <end position="156"/>
    </location>
</feature>
<dbReference type="InterPro" id="IPR051784">
    <property type="entry name" value="Nod_factor_ABC_transporter"/>
</dbReference>
<reference evidence="9" key="1">
    <citation type="submission" date="2016-03" db="EMBL/GenBank/DDBJ databases">
        <title>Complete genome sequence of the type strain Actinoalloteichus hymeniacidonis DSM 45092.</title>
        <authorList>
            <person name="Schaffert L."/>
            <person name="Albersmeier A."/>
            <person name="Winkler A."/>
            <person name="Kalinowski J."/>
            <person name="Zotchev S."/>
            <person name="Ruckert C."/>
        </authorList>
    </citation>
    <scope>NUCLEOTIDE SEQUENCE [LARGE SCALE GENOMIC DNA]</scope>
    <source>
        <strain evidence="9">HPA177(T) (DSM 45092(T))</strain>
    </source>
</reference>
<dbReference type="PIRSF" id="PIRSF006648">
    <property type="entry name" value="DrrB"/>
    <property type="match status" value="1"/>
</dbReference>
<keyword evidence="2 6" id="KW-0812">Transmembrane</keyword>
<dbReference type="PANTHER" id="PTHR43229:SF2">
    <property type="entry name" value="NODULATION PROTEIN J"/>
    <property type="match status" value="1"/>
</dbReference>
<keyword evidence="9" id="KW-1185">Reference proteome</keyword>
<name>A0AAC9HLL5_9PSEU</name>
<protein>
    <recommendedName>
        <fullName evidence="6">Transport permease protein</fullName>
    </recommendedName>
</protein>
<dbReference type="RefSeq" id="WP_069846518.1">
    <property type="nucleotide sequence ID" value="NZ_CP014859.1"/>
</dbReference>
<evidence type="ECO:0000256" key="1">
    <source>
        <dbReference type="ARBA" id="ARBA00004141"/>
    </source>
</evidence>
<dbReference type="PANTHER" id="PTHR43229">
    <property type="entry name" value="NODULATION PROTEIN J"/>
    <property type="match status" value="1"/>
</dbReference>
<evidence type="ECO:0000256" key="2">
    <source>
        <dbReference type="ARBA" id="ARBA00022692"/>
    </source>
</evidence>
<comment type="subcellular location">
    <subcellularLocation>
        <location evidence="6">Cell membrane</location>
        <topology evidence="6">Multi-pass membrane protein</topology>
    </subcellularLocation>
    <subcellularLocation>
        <location evidence="1">Membrane</location>
        <topology evidence="1">Multi-pass membrane protein</topology>
    </subcellularLocation>
</comment>
<dbReference type="Proteomes" id="UP000095210">
    <property type="component" value="Chromosome"/>
</dbReference>
<dbReference type="AlphaFoldDB" id="A0AAC9HLL5"/>
<evidence type="ECO:0000259" key="7">
    <source>
        <dbReference type="PROSITE" id="PS51012"/>
    </source>
</evidence>
<evidence type="ECO:0000256" key="4">
    <source>
        <dbReference type="ARBA" id="ARBA00023136"/>
    </source>
</evidence>
<accession>A0AAC9HLL5</accession>
<feature type="transmembrane region" description="Helical" evidence="6">
    <location>
        <begin position="21"/>
        <end position="38"/>
    </location>
</feature>
<comment type="similarity">
    <text evidence="6">Belongs to the ABC-2 integral membrane protein family.</text>
</comment>
<gene>
    <name evidence="8" type="ORF">TL08_03510</name>
</gene>
<dbReference type="GO" id="GO:0046677">
    <property type="term" value="P:response to antibiotic"/>
    <property type="evidence" value="ECO:0007669"/>
    <property type="project" value="UniProtKB-KW"/>
</dbReference>
<dbReference type="GO" id="GO:0043190">
    <property type="term" value="C:ATP-binding cassette (ABC) transporter complex"/>
    <property type="evidence" value="ECO:0007669"/>
    <property type="project" value="InterPro"/>
</dbReference>
<feature type="transmembrane region" description="Helical" evidence="6">
    <location>
        <begin position="168"/>
        <end position="188"/>
    </location>
</feature>
<dbReference type="InterPro" id="IPR047817">
    <property type="entry name" value="ABC2_TM_bact-type"/>
</dbReference>
<feature type="domain" description="ABC transmembrane type-2" evidence="7">
    <location>
        <begin position="23"/>
        <end position="246"/>
    </location>
</feature>
<feature type="transmembrane region" description="Helical" evidence="6">
    <location>
        <begin position="108"/>
        <end position="127"/>
    </location>
</feature>
<evidence type="ECO:0000313" key="8">
    <source>
        <dbReference type="EMBL" id="AOS61534.1"/>
    </source>
</evidence>
<keyword evidence="5" id="KW-0046">Antibiotic resistance</keyword>
<dbReference type="InterPro" id="IPR013525">
    <property type="entry name" value="ABC2_TM"/>
</dbReference>
<keyword evidence="6" id="KW-1003">Cell membrane</keyword>
<keyword evidence="4 6" id="KW-0472">Membrane</keyword>
<dbReference type="KEGG" id="ahm:TL08_03510"/>
<proteinExistence type="inferred from homology"/>
<dbReference type="GO" id="GO:0140359">
    <property type="term" value="F:ABC-type transporter activity"/>
    <property type="evidence" value="ECO:0007669"/>
    <property type="project" value="InterPro"/>
</dbReference>
<evidence type="ECO:0000256" key="5">
    <source>
        <dbReference type="ARBA" id="ARBA00023251"/>
    </source>
</evidence>
<sequence>MALAHDTWLIFIRALRQAARNPTWVVVGLSQPLVYLVLFRPMLEPMAATPGFPPGDSWQVMLALLALAGTGYAGFSLIADLRSGVQERLRGAPISPTALLFGQVGKDLVVILGQAALLLSLALAMGLRAAPLGVVVGVALTIPLAVTIAVTSYVLALGLRNEDALSGVLSSIMIPLMLLSGILLPISLAPDWLHAISRANPLAYIVEAQRAAFLGDLGPEVLIGGLVAVGLLLLAGWWGTRAFRREAG</sequence>
<dbReference type="InterPro" id="IPR000412">
    <property type="entry name" value="ABC_2_transport"/>
</dbReference>
<dbReference type="Pfam" id="PF01061">
    <property type="entry name" value="ABC2_membrane"/>
    <property type="match status" value="1"/>
</dbReference>
<keyword evidence="6" id="KW-0813">Transport</keyword>
<evidence type="ECO:0000256" key="6">
    <source>
        <dbReference type="RuleBase" id="RU361157"/>
    </source>
</evidence>
<evidence type="ECO:0000313" key="9">
    <source>
        <dbReference type="Proteomes" id="UP000095210"/>
    </source>
</evidence>
<feature type="transmembrane region" description="Helical" evidence="6">
    <location>
        <begin position="58"/>
        <end position="79"/>
    </location>
</feature>
<dbReference type="EMBL" id="CP014859">
    <property type="protein sequence ID" value="AOS61534.1"/>
    <property type="molecule type" value="Genomic_DNA"/>
</dbReference>
<evidence type="ECO:0000256" key="3">
    <source>
        <dbReference type="ARBA" id="ARBA00022989"/>
    </source>
</evidence>
<keyword evidence="3 6" id="KW-1133">Transmembrane helix</keyword>
<organism evidence="8 9">
    <name type="scientific">Actinoalloteichus hymeniacidonis</name>
    <dbReference type="NCBI Taxonomy" id="340345"/>
    <lineage>
        <taxon>Bacteria</taxon>
        <taxon>Bacillati</taxon>
        <taxon>Actinomycetota</taxon>
        <taxon>Actinomycetes</taxon>
        <taxon>Pseudonocardiales</taxon>
        <taxon>Pseudonocardiaceae</taxon>
        <taxon>Actinoalloteichus</taxon>
    </lineage>
</organism>
<dbReference type="PROSITE" id="PS51012">
    <property type="entry name" value="ABC_TM2"/>
    <property type="match status" value="1"/>
</dbReference>